<proteinExistence type="predicted"/>
<reference evidence="1 2" key="1">
    <citation type="submission" date="2014-03" db="EMBL/GenBank/DDBJ databases">
        <title>Genome of Polynucleobacter strain MWH-MoK4.</title>
        <authorList>
            <person name="Hahn M.W."/>
        </authorList>
    </citation>
    <scope>NUCLEOTIDE SEQUENCE [LARGE SCALE GENOMIC DNA]</scope>
    <source>
        <strain evidence="1 2">MWH-MoK4</strain>
    </source>
</reference>
<organism evidence="1 2">
    <name type="scientific">Polynucleobacter duraquae</name>
    <dbReference type="NCBI Taxonomy" id="1835254"/>
    <lineage>
        <taxon>Bacteria</taxon>
        <taxon>Pseudomonadati</taxon>
        <taxon>Pseudomonadota</taxon>
        <taxon>Betaproteobacteria</taxon>
        <taxon>Burkholderiales</taxon>
        <taxon>Burkholderiaceae</taxon>
        <taxon>Polynucleobacter</taxon>
    </lineage>
</organism>
<name>A0A0E3ZIS1_9BURK</name>
<dbReference type="AlphaFoldDB" id="A0A0E3ZIS1"/>
<evidence type="ECO:0008006" key="3">
    <source>
        <dbReference type="Google" id="ProtNLM"/>
    </source>
</evidence>
<dbReference type="STRING" id="1835254.CL55_00003220"/>
<protein>
    <recommendedName>
        <fullName evidence="3">Methyltransferase type 11 domain-containing protein</fullName>
    </recommendedName>
</protein>
<keyword evidence="2" id="KW-1185">Reference proteome</keyword>
<sequence length="245" mass="28962">MMIVIKYLNKFFISLRDNGVKNTFVKLNKFIIRESLIIFKNYYYKFVREKHFTFDGVRLEYFYHLYNKTYENERIIEIPIISHLINKYNLIEYCELGNVVWNYGIRGHMVIDKYDLSSSVLKEDIATYKPSKKIANMISISTLEHVGWDEGERGYDKVGQAFNNIMNNVIIQGGYFIYTFPVGYNPFLDNYILKNKNLFKKLFFMKRISIDNVWVETNLEDCMNTKFDSPFINANGLVIGILAAK</sequence>
<accession>A0A0E3ZIS1</accession>
<evidence type="ECO:0000313" key="2">
    <source>
        <dbReference type="Proteomes" id="UP000061135"/>
    </source>
</evidence>
<dbReference type="OrthoDB" id="9810247at2"/>
<evidence type="ECO:0000313" key="1">
    <source>
        <dbReference type="EMBL" id="AKD24655.1"/>
    </source>
</evidence>
<dbReference type="RefSeq" id="WP_156156247.1">
    <property type="nucleotide sequence ID" value="NZ_CP007501.1"/>
</dbReference>
<dbReference type="Proteomes" id="UP000061135">
    <property type="component" value="Chromosome"/>
</dbReference>
<dbReference type="KEGG" id="pdq:CL55_00003220"/>
<gene>
    <name evidence="1" type="ORF">CL55_00003220</name>
</gene>
<dbReference type="HOGENOM" id="CLU_1132806_0_0_4"/>
<dbReference type="PATRIC" id="fig|576611.7.peg.324"/>
<dbReference type="EMBL" id="CP007501">
    <property type="protein sequence ID" value="AKD24655.1"/>
    <property type="molecule type" value="Genomic_DNA"/>
</dbReference>